<accession>A0A0D7B236</accession>
<dbReference type="AlphaFoldDB" id="A0A0D7B236"/>
<evidence type="ECO:0000256" key="1">
    <source>
        <dbReference type="SAM" id="MobiDB-lite"/>
    </source>
</evidence>
<proteinExistence type="predicted"/>
<dbReference type="Proteomes" id="UP000054007">
    <property type="component" value="Unassembled WGS sequence"/>
</dbReference>
<gene>
    <name evidence="2" type="ORF">CYLTODRAFT_457110</name>
</gene>
<feature type="compositionally biased region" description="Polar residues" evidence="1">
    <location>
        <begin position="56"/>
        <end position="65"/>
    </location>
</feature>
<evidence type="ECO:0000313" key="2">
    <source>
        <dbReference type="EMBL" id="KIY64557.1"/>
    </source>
</evidence>
<reference evidence="2 3" key="1">
    <citation type="journal article" date="2015" name="Fungal Genet. Biol.">
        <title>Evolution of novel wood decay mechanisms in Agaricales revealed by the genome sequences of Fistulina hepatica and Cylindrobasidium torrendii.</title>
        <authorList>
            <person name="Floudas D."/>
            <person name="Held B.W."/>
            <person name="Riley R."/>
            <person name="Nagy L.G."/>
            <person name="Koehler G."/>
            <person name="Ransdell A.S."/>
            <person name="Younus H."/>
            <person name="Chow J."/>
            <person name="Chiniquy J."/>
            <person name="Lipzen A."/>
            <person name="Tritt A."/>
            <person name="Sun H."/>
            <person name="Haridas S."/>
            <person name="LaButti K."/>
            <person name="Ohm R.A."/>
            <person name="Kues U."/>
            <person name="Blanchette R.A."/>
            <person name="Grigoriev I.V."/>
            <person name="Minto R.E."/>
            <person name="Hibbett D.S."/>
        </authorList>
    </citation>
    <scope>NUCLEOTIDE SEQUENCE [LARGE SCALE GENOMIC DNA]</scope>
    <source>
        <strain evidence="2 3">FP15055 ss-10</strain>
    </source>
</reference>
<organism evidence="2 3">
    <name type="scientific">Cylindrobasidium torrendii FP15055 ss-10</name>
    <dbReference type="NCBI Taxonomy" id="1314674"/>
    <lineage>
        <taxon>Eukaryota</taxon>
        <taxon>Fungi</taxon>
        <taxon>Dikarya</taxon>
        <taxon>Basidiomycota</taxon>
        <taxon>Agaricomycotina</taxon>
        <taxon>Agaricomycetes</taxon>
        <taxon>Agaricomycetidae</taxon>
        <taxon>Agaricales</taxon>
        <taxon>Marasmiineae</taxon>
        <taxon>Physalacriaceae</taxon>
        <taxon>Cylindrobasidium</taxon>
    </lineage>
</organism>
<keyword evidence="3" id="KW-1185">Reference proteome</keyword>
<protein>
    <submittedName>
        <fullName evidence="2">Uncharacterized protein</fullName>
    </submittedName>
</protein>
<sequence length="197" mass="22519">MATEEGGWDDFWPKDKAERRDWRDVLSLDERPILGYVPENFLYPERYDDDLDLNNFDPSNPPRFTTSDRYESTSKSTPTKLRTPDNYNERTKWEGSHKGALVMEIAIYGDKDLLTGEDGPQQVCHANAVAISAEEGWVIDLLRGVLPGISWPDVCPIRLAPKGWWFYAFPIQYRNGPNIRVFNPDTGEEIPPTPGQS</sequence>
<evidence type="ECO:0000313" key="3">
    <source>
        <dbReference type="Proteomes" id="UP000054007"/>
    </source>
</evidence>
<dbReference type="EMBL" id="KN880630">
    <property type="protein sequence ID" value="KIY64557.1"/>
    <property type="molecule type" value="Genomic_DNA"/>
</dbReference>
<name>A0A0D7B236_9AGAR</name>
<feature type="region of interest" description="Disordered" evidence="1">
    <location>
        <begin position="52"/>
        <end position="82"/>
    </location>
</feature>